<protein>
    <submittedName>
        <fullName evidence="2">Uncharacterized protein</fullName>
    </submittedName>
</protein>
<reference evidence="2 3" key="1">
    <citation type="submission" date="2021-06" db="EMBL/GenBank/DDBJ databases">
        <title>Complete genome of Haloferula helveola possessing various polysaccharide degrading enzymes.</title>
        <authorList>
            <person name="Takami H."/>
            <person name="Huang C."/>
            <person name="Hamasaki K."/>
        </authorList>
    </citation>
    <scope>NUCLEOTIDE SEQUENCE [LARGE SCALE GENOMIC DNA]</scope>
    <source>
        <strain evidence="2 3">CN-1</strain>
    </source>
</reference>
<dbReference type="EMBL" id="AP024702">
    <property type="protein sequence ID" value="BCX48594.1"/>
    <property type="molecule type" value="Genomic_DNA"/>
</dbReference>
<proteinExistence type="predicted"/>
<keyword evidence="3" id="KW-1185">Reference proteome</keyword>
<gene>
    <name evidence="2" type="ORF">HAHE_25020</name>
</gene>
<feature type="region of interest" description="Disordered" evidence="1">
    <location>
        <begin position="73"/>
        <end position="112"/>
    </location>
</feature>
<evidence type="ECO:0000313" key="2">
    <source>
        <dbReference type="EMBL" id="BCX48594.1"/>
    </source>
</evidence>
<evidence type="ECO:0000256" key="1">
    <source>
        <dbReference type="SAM" id="MobiDB-lite"/>
    </source>
</evidence>
<sequence>MQDIEPIKPRFDEAAREIEEIRIRRRIDEMNRPLVKRAYERLEKREKAKLEDLGKDLDRNRDREVKELAREALDRRVKEASNAPKPKWAPGPSRDELNKAARRDAEAEYARKVQTELARAREKADEERRKFLARIEGDKSHKEAFNDIASRRHLRENFREASEGRGR</sequence>
<organism evidence="2 3">
    <name type="scientific">Haloferula helveola</name>
    <dbReference type="NCBI Taxonomy" id="490095"/>
    <lineage>
        <taxon>Bacteria</taxon>
        <taxon>Pseudomonadati</taxon>
        <taxon>Verrucomicrobiota</taxon>
        <taxon>Verrucomicrobiia</taxon>
        <taxon>Verrucomicrobiales</taxon>
        <taxon>Verrucomicrobiaceae</taxon>
        <taxon>Haloferula</taxon>
    </lineage>
</organism>
<dbReference type="Proteomes" id="UP001374893">
    <property type="component" value="Chromosome"/>
</dbReference>
<name>A0ABN6H7Q3_9BACT</name>
<evidence type="ECO:0000313" key="3">
    <source>
        <dbReference type="Proteomes" id="UP001374893"/>
    </source>
</evidence>
<feature type="compositionally biased region" description="Basic and acidic residues" evidence="1">
    <location>
        <begin position="93"/>
        <end position="112"/>
    </location>
</feature>
<dbReference type="RefSeq" id="WP_338684895.1">
    <property type="nucleotide sequence ID" value="NZ_AP024702.1"/>
</dbReference>
<accession>A0ABN6H7Q3</accession>